<dbReference type="EMBL" id="HG934468">
    <property type="protein sequence ID" value="CDN30347.1"/>
    <property type="molecule type" value="Genomic_DNA"/>
</dbReference>
<dbReference type="KEGG" id="rbc:BN938_0241"/>
<protein>
    <submittedName>
        <fullName evidence="2">Peptidase M64</fullName>
    </submittedName>
</protein>
<gene>
    <name evidence="2" type="ORF">BN938_0241</name>
</gene>
<dbReference type="Pfam" id="PF09471">
    <property type="entry name" value="Peptidase_M64"/>
    <property type="match status" value="2"/>
</dbReference>
<sequence>MKRIILTLTLLLLCGNLYAQFDKFFFQKTLRLDFYHCGTATEQEYFFKELIEEPHWAGNEKNLIDTKEHGNQMVKLFDAASGELIYSQGYCTIFNEWQTTLEAQKIKKCYPEAVIMPFPKNPARVEIYARNAKNEFVKEFEYEVNPSSYWIRKSVPNDITFDVVYNGAPKHKVDIVLLAEGYTSQEKFEEDAKRFAEELVRFEPFKSRAKDFNIRGVYRTTGEHGVSLPGENLWKQTALQSHYYTFDSERYLIVDDFQRVRDMAANVPYDVVYILSDSKKYGGGGIYNFYGISAAGDPELAGEVYVHEFGHLFAGLGDEYVGTTGYDGFYKTDVEPWEENLTTLVDFDKKFWKKMLPAGTKIPTEDVDKNEKVLGVYEGGGYQNKGIYRPWRNCIMRDLRKSEGFCPVCIRALEEVMNRFTK</sequence>
<dbReference type="InterPro" id="IPR038171">
    <property type="entry name" value="M64_N_sf"/>
</dbReference>
<dbReference type="STRING" id="1433126.BN938_0241"/>
<dbReference type="InterPro" id="IPR024079">
    <property type="entry name" value="MetalloPept_cat_dom_sf"/>
</dbReference>
<dbReference type="GO" id="GO:0008237">
    <property type="term" value="F:metallopeptidase activity"/>
    <property type="evidence" value="ECO:0007669"/>
    <property type="project" value="InterPro"/>
</dbReference>
<evidence type="ECO:0000313" key="2">
    <source>
        <dbReference type="EMBL" id="CDN30347.1"/>
    </source>
</evidence>
<organism evidence="2 3">
    <name type="scientific">Mucinivorans hirudinis</name>
    <dbReference type="NCBI Taxonomy" id="1433126"/>
    <lineage>
        <taxon>Bacteria</taxon>
        <taxon>Pseudomonadati</taxon>
        <taxon>Bacteroidota</taxon>
        <taxon>Bacteroidia</taxon>
        <taxon>Bacteroidales</taxon>
        <taxon>Rikenellaceae</taxon>
        <taxon>Mucinivorans</taxon>
    </lineage>
</organism>
<proteinExistence type="predicted"/>
<keyword evidence="3" id="KW-1185">Reference proteome</keyword>
<dbReference type="Pfam" id="PF16217">
    <property type="entry name" value="M64_N"/>
    <property type="match status" value="1"/>
</dbReference>
<accession>A0A060R651</accession>
<dbReference type="Gene3D" id="2.60.40.3250">
    <property type="entry name" value="Peptidase M64, N-terminal domain"/>
    <property type="match status" value="1"/>
</dbReference>
<evidence type="ECO:0000313" key="3">
    <source>
        <dbReference type="Proteomes" id="UP000027616"/>
    </source>
</evidence>
<dbReference type="InterPro" id="IPR019026">
    <property type="entry name" value="Peptidase_M64_IgA"/>
</dbReference>
<dbReference type="eggNOG" id="COG2304">
    <property type="taxonomic scope" value="Bacteria"/>
</dbReference>
<evidence type="ECO:0000259" key="1">
    <source>
        <dbReference type="Pfam" id="PF16217"/>
    </source>
</evidence>
<dbReference type="InterPro" id="IPR032625">
    <property type="entry name" value="M64_N"/>
</dbReference>
<dbReference type="Gene3D" id="3.40.390.10">
    <property type="entry name" value="Collagenase (Catalytic Domain)"/>
    <property type="match status" value="1"/>
</dbReference>
<dbReference type="AlphaFoldDB" id="A0A060R651"/>
<dbReference type="HOGENOM" id="CLU_048556_0_0_10"/>
<dbReference type="OrthoDB" id="127762at2"/>
<feature type="domain" description="Peptidase M64 N-terminal" evidence="1">
    <location>
        <begin position="20"/>
        <end position="140"/>
    </location>
</feature>
<dbReference type="Proteomes" id="UP000027616">
    <property type="component" value="Chromosome I"/>
</dbReference>
<reference evidence="2 3" key="1">
    <citation type="journal article" date="2015" name="Genome Announc.">
        <title>Complete Genome Sequence of the Novel Leech Symbiont Mucinivorans hirudinis M3T.</title>
        <authorList>
            <person name="Nelson M.C."/>
            <person name="Bomar L."/>
            <person name="Graf J."/>
        </authorList>
    </citation>
    <scope>NUCLEOTIDE SEQUENCE [LARGE SCALE GENOMIC DNA]</scope>
    <source>
        <strain evidence="3">M3</strain>
    </source>
</reference>
<name>A0A060R651_9BACT</name>